<proteinExistence type="predicted"/>
<organism evidence="1 2">
    <name type="scientific">Coleofasciculus chthonoplastes PCC 7420</name>
    <dbReference type="NCBI Taxonomy" id="118168"/>
    <lineage>
        <taxon>Bacteria</taxon>
        <taxon>Bacillati</taxon>
        <taxon>Cyanobacteriota</taxon>
        <taxon>Cyanophyceae</taxon>
        <taxon>Coleofasciculales</taxon>
        <taxon>Coleofasciculaceae</taxon>
        <taxon>Coleofasciculus</taxon>
    </lineage>
</organism>
<sequence length="101" mass="11222">MITFSWDTLSGTVEISFDGLVCKYGLDSVDSSSFVDCLIWASHEVPDDVREKVLEAAISLDSKAGIISIFFSPEMFGLAIHILQVVLLWILLHLFFSVVPE</sequence>
<protein>
    <submittedName>
        <fullName evidence="1">Uncharacterized protein</fullName>
    </submittedName>
</protein>
<dbReference type="AlphaFoldDB" id="B4VY61"/>
<name>B4VY61_9CYAN</name>
<accession>B4VY61</accession>
<evidence type="ECO:0000313" key="1">
    <source>
        <dbReference type="EMBL" id="EDX73235.1"/>
    </source>
</evidence>
<gene>
    <name evidence="1" type="ORF">MC7420_4482</name>
</gene>
<dbReference type="EMBL" id="DS989859">
    <property type="protein sequence ID" value="EDX73235.1"/>
    <property type="molecule type" value="Genomic_DNA"/>
</dbReference>
<reference evidence="1 2" key="1">
    <citation type="submission" date="2008-07" db="EMBL/GenBank/DDBJ databases">
        <authorList>
            <person name="Tandeau de Marsac N."/>
            <person name="Ferriera S."/>
            <person name="Johnson J."/>
            <person name="Kravitz S."/>
            <person name="Beeson K."/>
            <person name="Sutton G."/>
            <person name="Rogers Y.-H."/>
            <person name="Friedman R."/>
            <person name="Frazier M."/>
            <person name="Venter J.C."/>
        </authorList>
    </citation>
    <scope>NUCLEOTIDE SEQUENCE [LARGE SCALE GENOMIC DNA]</scope>
    <source>
        <strain evidence="1 2">PCC 7420</strain>
    </source>
</reference>
<dbReference type="Proteomes" id="UP000003835">
    <property type="component" value="Unassembled WGS sequence"/>
</dbReference>
<dbReference type="STRING" id="118168.MC7420_4482"/>
<dbReference type="RefSeq" id="WP_006103698.1">
    <property type="nucleotide sequence ID" value="NZ_DS989859.1"/>
</dbReference>
<dbReference type="HOGENOM" id="CLU_2286701_0_0_3"/>
<keyword evidence="2" id="KW-1185">Reference proteome</keyword>
<evidence type="ECO:0000313" key="2">
    <source>
        <dbReference type="Proteomes" id="UP000003835"/>
    </source>
</evidence>